<dbReference type="GO" id="GO:0000981">
    <property type="term" value="F:DNA-binding transcription factor activity, RNA polymerase II-specific"/>
    <property type="evidence" value="ECO:0007669"/>
    <property type="project" value="InterPro"/>
</dbReference>
<keyword evidence="2" id="KW-0539">Nucleus</keyword>
<dbReference type="AlphaFoldDB" id="A0A0D2FZR0"/>
<evidence type="ECO:0008006" key="5">
    <source>
        <dbReference type="Google" id="ProtNLM"/>
    </source>
</evidence>
<dbReference type="HOGENOM" id="CLU_523955_0_0_1"/>
<dbReference type="EMBL" id="KN846960">
    <property type="protein sequence ID" value="KIW65369.1"/>
    <property type="molecule type" value="Genomic_DNA"/>
</dbReference>
<sequence>MFKSCHYCQHRKKKCVRPPPSATTSDRRCLACQHLDVPCEVGVRKASVKRQRKSQQIASKLYSTSAAESDFLLPRRGVRSDTAVERVSNGDCQLLRPDTVATATKIIITDSHTEELGRLSTGDKYRRIVHCEFPFIPDDLLRDDIILRSPVLSYCIALAASLSLQKECAGLSDLEMQTLVAFTEKPCLDIVEAAGLMLLLPRTQLGPGIAEKAFRAVFQSDNPSDIPVPISVATLTAHTWLSLAGQSPSLLDLSPSILLDYSAGLDQTTFAPHYLKLTHLAASFLRLRHSTDQEGIAGDTAQAWARLEYSCLLNVAQMPSEFLDVRDEMPASPAAIITHMLQSLIYLQFYGYVLCKKPELGLVLGLRPVPGVLHFICACSRSIFVCQQQIMEHWTLLHNVQAEAAQIMLDLWTLTKFENCRALLNLWEPPPNQFESLQVEVKKQLGSGPWAIEVIDGYSVFWTFRDVRSLSLEVHLRAQSV</sequence>
<gene>
    <name evidence="3" type="ORF">PV04_07635</name>
</gene>
<dbReference type="InterPro" id="IPR036864">
    <property type="entry name" value="Zn2-C6_fun-type_DNA-bd_sf"/>
</dbReference>
<accession>A0A0D2FZR0</accession>
<evidence type="ECO:0000256" key="1">
    <source>
        <dbReference type="ARBA" id="ARBA00023125"/>
    </source>
</evidence>
<proteinExistence type="predicted"/>
<evidence type="ECO:0000313" key="4">
    <source>
        <dbReference type="Proteomes" id="UP000054266"/>
    </source>
</evidence>
<organism evidence="3 4">
    <name type="scientific">Phialophora macrospora</name>
    <dbReference type="NCBI Taxonomy" id="1851006"/>
    <lineage>
        <taxon>Eukaryota</taxon>
        <taxon>Fungi</taxon>
        <taxon>Dikarya</taxon>
        <taxon>Ascomycota</taxon>
        <taxon>Pezizomycotina</taxon>
        <taxon>Eurotiomycetes</taxon>
        <taxon>Chaetothyriomycetidae</taxon>
        <taxon>Chaetothyriales</taxon>
        <taxon>Herpotrichiellaceae</taxon>
        <taxon>Phialophora</taxon>
    </lineage>
</organism>
<name>A0A0D2FZR0_9EURO</name>
<reference evidence="3 4" key="1">
    <citation type="submission" date="2015-01" db="EMBL/GenBank/DDBJ databases">
        <title>The Genome Sequence of Capronia semiimmersa CBS27337.</title>
        <authorList>
            <consortium name="The Broad Institute Genomics Platform"/>
            <person name="Cuomo C."/>
            <person name="de Hoog S."/>
            <person name="Gorbushina A."/>
            <person name="Stielow B."/>
            <person name="Teixiera M."/>
            <person name="Abouelleil A."/>
            <person name="Chapman S.B."/>
            <person name="Priest M."/>
            <person name="Young S.K."/>
            <person name="Wortman J."/>
            <person name="Nusbaum C."/>
            <person name="Birren B."/>
        </authorList>
    </citation>
    <scope>NUCLEOTIDE SEQUENCE [LARGE SCALE GENOMIC DNA]</scope>
    <source>
        <strain evidence="3 4">CBS 27337</strain>
    </source>
</reference>
<evidence type="ECO:0000313" key="3">
    <source>
        <dbReference type="EMBL" id="KIW65369.1"/>
    </source>
</evidence>
<dbReference type="GO" id="GO:0008270">
    <property type="term" value="F:zinc ion binding"/>
    <property type="evidence" value="ECO:0007669"/>
    <property type="project" value="InterPro"/>
</dbReference>
<keyword evidence="1" id="KW-0238">DNA-binding</keyword>
<dbReference type="GO" id="GO:0003677">
    <property type="term" value="F:DNA binding"/>
    <property type="evidence" value="ECO:0007669"/>
    <property type="project" value="UniProtKB-KW"/>
</dbReference>
<keyword evidence="4" id="KW-1185">Reference proteome</keyword>
<dbReference type="Proteomes" id="UP000054266">
    <property type="component" value="Unassembled WGS sequence"/>
</dbReference>
<protein>
    <recommendedName>
        <fullName evidence="5">Zn(2)-C6 fungal-type domain-containing protein</fullName>
    </recommendedName>
</protein>
<dbReference type="SUPFAM" id="SSF57701">
    <property type="entry name" value="Zn2/Cys6 DNA-binding domain"/>
    <property type="match status" value="1"/>
</dbReference>
<evidence type="ECO:0000256" key="2">
    <source>
        <dbReference type="ARBA" id="ARBA00023242"/>
    </source>
</evidence>